<feature type="signal peptide" evidence="2">
    <location>
        <begin position="1"/>
        <end position="21"/>
    </location>
</feature>
<dbReference type="Proteomes" id="UP000682802">
    <property type="component" value="Chromosome 1"/>
</dbReference>
<gene>
    <name evidence="4" type="ORF">KM029_04280</name>
</gene>
<dbReference type="EMBL" id="CP076128">
    <property type="protein sequence ID" value="QWG08162.1"/>
    <property type="molecule type" value="Genomic_DNA"/>
</dbReference>
<evidence type="ECO:0000259" key="3">
    <source>
        <dbReference type="Pfam" id="PF00656"/>
    </source>
</evidence>
<sequence>MKPKLHILLCCFLSLSLLSIASEKRALLIGIDKYYDSETERFAEWQNLDGAVNDASAVYDILRAKYGFNEKNMKLLAGEKNTTKKAILKGFNQLIKSTNPGDQIFIYYAGHGAQITNSQFYELDKKNEAIVPSDVLRTNEYLLDVEINDLLNQILDKNGELTVIFDNCFSGSGTRGKINTNELKSRYVPVSDLDIDTKFEKKQSAAERGALVISAAQDYQFAKEYKDSRGQSHGVFTYALIKAMQASNVNESAEDVFKRVNSIILYNAVPRQDPVIEASVERIKAPLFGGVADPSVGVQIGVVDAENKYKITLDGGSALGVVPGTQLSHGEKGIVVEVTSLFGVNGSYCKIIEGDKELSEGDLLKVTKWAPYNKNRLKVNYSAAGINSTDLEKVKELSKYYRNKRLLADDPLDTKIDLLIKKEDSGQWVVLNHGNKDNFSSNVPSSSDIDKYIKSKKVTGKIFIEIPPSEAVYKEIEGALIGQAKVEKVGTDTRCDYQLIGKYNQSNTLEYAWLRTSATNKDDHSPLPEITDWLSKEKVVLLSDYALRLGEVKSWLTMDVPPNNACFPYKLGLMKESNGEIISQGALVEGEVYTVSLYLDEKLYDNWNNEDRYIYIFLLENDGSMQLLFPDRNASVENNTEQIAQEKGDYKNIIKLVEAGELAVSPPFTTDNILMLSTTSAIIDTSIFNQTGVKSRGSGEDASLESLLEEEDTRKTNSVSNWYLEKHTFYGEEVN</sequence>
<organism evidence="4 5">
    <name type="scientific">Flammeovirga kamogawensis</name>
    <dbReference type="NCBI Taxonomy" id="373891"/>
    <lineage>
        <taxon>Bacteria</taxon>
        <taxon>Pseudomonadati</taxon>
        <taxon>Bacteroidota</taxon>
        <taxon>Cytophagia</taxon>
        <taxon>Cytophagales</taxon>
        <taxon>Flammeovirgaceae</taxon>
        <taxon>Flammeovirga</taxon>
    </lineage>
</organism>
<keyword evidence="5" id="KW-1185">Reference proteome</keyword>
<evidence type="ECO:0000256" key="2">
    <source>
        <dbReference type="SAM" id="SignalP"/>
    </source>
</evidence>
<protein>
    <submittedName>
        <fullName evidence="4">Caspase family protein</fullName>
    </submittedName>
</protein>
<dbReference type="PANTHER" id="PTHR48104:SF30">
    <property type="entry name" value="METACASPASE-1"/>
    <property type="match status" value="1"/>
</dbReference>
<dbReference type="InterPro" id="IPR011600">
    <property type="entry name" value="Pept_C14_caspase"/>
</dbReference>
<dbReference type="SUPFAM" id="SSF52129">
    <property type="entry name" value="Caspase-like"/>
    <property type="match status" value="1"/>
</dbReference>
<evidence type="ECO:0000256" key="1">
    <source>
        <dbReference type="SAM" id="MobiDB-lite"/>
    </source>
</evidence>
<feature type="region of interest" description="Disordered" evidence="1">
    <location>
        <begin position="692"/>
        <end position="711"/>
    </location>
</feature>
<accession>A0ABX8GXV5</accession>
<feature type="chain" id="PRO_5046130678" evidence="2">
    <location>
        <begin position="22"/>
        <end position="735"/>
    </location>
</feature>
<reference evidence="4 5" key="1">
    <citation type="submission" date="2021-05" db="EMBL/GenBank/DDBJ databases">
        <title>Comparative genomic studies on the polysaccharide-degrading batcterial strains of the Flammeovirga genus.</title>
        <authorList>
            <person name="Zewei F."/>
            <person name="Zheng Z."/>
            <person name="Yu L."/>
            <person name="Ruyue G."/>
            <person name="Yanhong M."/>
            <person name="Yuanyuan C."/>
            <person name="Jingyan G."/>
            <person name="Wenjun H."/>
        </authorList>
    </citation>
    <scope>NUCLEOTIDE SEQUENCE [LARGE SCALE GENOMIC DNA]</scope>
    <source>
        <strain evidence="4 5">YS10</strain>
    </source>
</reference>
<dbReference type="RefSeq" id="WP_158631154.1">
    <property type="nucleotide sequence ID" value="NZ_CP076128.1"/>
</dbReference>
<dbReference type="Pfam" id="PF00656">
    <property type="entry name" value="Peptidase_C14"/>
    <property type="match status" value="1"/>
</dbReference>
<dbReference type="Gene3D" id="3.40.50.1460">
    <property type="match status" value="1"/>
</dbReference>
<name>A0ABX8GXV5_9BACT</name>
<dbReference type="InterPro" id="IPR029030">
    <property type="entry name" value="Caspase-like_dom_sf"/>
</dbReference>
<feature type="domain" description="Peptidase C14 caspase" evidence="3">
    <location>
        <begin position="24"/>
        <end position="278"/>
    </location>
</feature>
<keyword evidence="2" id="KW-0732">Signal</keyword>
<evidence type="ECO:0000313" key="4">
    <source>
        <dbReference type="EMBL" id="QWG08162.1"/>
    </source>
</evidence>
<proteinExistence type="predicted"/>
<evidence type="ECO:0000313" key="5">
    <source>
        <dbReference type="Proteomes" id="UP000682802"/>
    </source>
</evidence>
<dbReference type="PANTHER" id="PTHR48104">
    <property type="entry name" value="METACASPASE-4"/>
    <property type="match status" value="1"/>
</dbReference>
<dbReference type="InterPro" id="IPR050452">
    <property type="entry name" value="Metacaspase"/>
</dbReference>